<dbReference type="PROSITE" id="PS51170">
    <property type="entry name" value="CW"/>
    <property type="match status" value="1"/>
</dbReference>
<dbReference type="EMBL" id="JALDAW010000008">
    <property type="protein sequence ID" value="MDY5166981.1"/>
    <property type="molecule type" value="Genomic_DNA"/>
</dbReference>
<dbReference type="Pfam" id="PF02368">
    <property type="entry name" value="Big_2"/>
    <property type="match status" value="1"/>
</dbReference>
<evidence type="ECO:0000313" key="6">
    <source>
        <dbReference type="EMBL" id="MDY5166981.1"/>
    </source>
</evidence>
<evidence type="ECO:0000256" key="4">
    <source>
        <dbReference type="SAM" id="SignalP"/>
    </source>
</evidence>
<evidence type="ECO:0000259" key="5">
    <source>
        <dbReference type="SMART" id="SM00635"/>
    </source>
</evidence>
<dbReference type="Gene3D" id="2.60.40.1080">
    <property type="match status" value="1"/>
</dbReference>
<evidence type="ECO:0000256" key="3">
    <source>
        <dbReference type="SAM" id="MobiDB-lite"/>
    </source>
</evidence>
<dbReference type="Proteomes" id="UP001276902">
    <property type="component" value="Unassembled WGS sequence"/>
</dbReference>
<dbReference type="SMART" id="SM00635">
    <property type="entry name" value="BID_2"/>
    <property type="match status" value="1"/>
</dbReference>
<evidence type="ECO:0000313" key="7">
    <source>
        <dbReference type="Proteomes" id="UP001276902"/>
    </source>
</evidence>
<feature type="signal peptide" evidence="4">
    <location>
        <begin position="1"/>
        <end position="25"/>
    </location>
</feature>
<feature type="repeat" description="Cell wall-binding" evidence="2">
    <location>
        <begin position="48"/>
        <end position="67"/>
    </location>
</feature>
<sequence>MKNKKAKVSVLLTASLVLNYLPVIAKEYSGWVNKNGTWSYVKEDGSIAKDWIKDNDCWYAFDDNGAMRTGWIASNEHWYFMGESGVMQADAWVEDNGARYYIKGTGVMAKDYVKDGYELTEDGKAIPLAESKSVVLTDQKALEGEVIEGNLYVDVTTAKALELKGVTVKGKLVVIGDNKTAGKLTITDSKIEAISTQTRNIEVVLSGETEVKTIVLEETAAVTPDKSFKGEVEKIEVQSTTKGEIVIEVPAQEVSTRTYASVDIQAPVESLEVKTDTQIKVNADVKNVIVTESAKDTKVEVSKGSTVGTITADAPVKIEGNGTINKVEANVDGVEAGEDIVVKEVEKNENVTQAPEVSKPEKPSTGGTGGGSTGGSGSTMTYSLTIIENDQIMSIGEEIQLNAFVKPATANQAVSWKSSDTEVAIIDENGLITAKGLGDCTITVSDTYGNKATIKITVDNTLKMTSLKPYVDKNIVVKGAKVKVYYTFMPNEANRTELVWSSENANVADFDGDYLIAKEVGTAKIKGISQDRSGLTLEYTLEVIDASSKPILSDYFTDEKINVVNSENPFAVSQALNEDWLKSTNEGIDSSISELTLTVNGKGYLAFDYLLSSEANDYLKVTVNEAVTEIKDGNEVPTFEGINRSTRQFALSEGINTITISYIKDETNSKGFDAVWLGNFRYLDEATAEKRNLTINYNSEMGKVVADNEEASLTPNQAYQYLLDQKVNLKAVPAGDEYVFLGWRNEAQEIISHAENYTVVVNSNMVLEASFAKKSDCVAKIGNQIFLSFDDAFKSDLLGNIILLNDITLTENLVIPEGKTVVIPYSAEDVGYDPRIEAEPEYNADGTTTSKNPVIKTFRELTIDTGVELNVKGTLIINGITGRPAAGHYNQDNTGDFGQLNLNGTLLISDYGLVDCAGFVKGSGEVVLQDDGILRDLYVVQNWRGGTTASFMYLFNVYPMNEADCQNVQVPITVFDNGSYVGSVKMFASGEYHKTRFPLIDKGNGLIRLADGASLQVQRAEDLTKTYISMNGGGNAAESSLNVAGSNLSTKNFIYPIDGDIIYTLRNGLYTFENNFKFLTGSELYVKDGANITLNEGKTLVFYDNFVDRTENLSGTLYPNRAPAFIMMYEGTSFDINGKFAGNIQINESADIESPVIISTGEKAGFVVNSKEAKGKSTVTLTFEAMVNGEKYAFKPNCQYKLYYENDNLVIEEVNLAETNAIVEPLDLEELQPEKAESKAGDENEVEKAETETIIE</sequence>
<dbReference type="InterPro" id="IPR044060">
    <property type="entry name" value="Bacterial_rp_domain"/>
</dbReference>
<feature type="region of interest" description="Disordered" evidence="3">
    <location>
        <begin position="345"/>
        <end position="379"/>
    </location>
</feature>
<dbReference type="Pfam" id="PF18998">
    <property type="entry name" value="Flg_new_2"/>
    <property type="match status" value="1"/>
</dbReference>
<feature type="region of interest" description="Disordered" evidence="3">
    <location>
        <begin position="1232"/>
        <end position="1256"/>
    </location>
</feature>
<name>A0AB35UJG9_9FIRM</name>
<feature type="chain" id="PRO_5044256243" evidence="4">
    <location>
        <begin position="26"/>
        <end position="1256"/>
    </location>
</feature>
<comment type="caution">
    <text evidence="6">The sequence shown here is derived from an EMBL/GenBank/DDBJ whole genome shotgun (WGS) entry which is preliminary data.</text>
</comment>
<dbReference type="SUPFAM" id="SSF69360">
    <property type="entry name" value="Cell wall binding repeat"/>
    <property type="match status" value="1"/>
</dbReference>
<dbReference type="Pfam" id="PF01473">
    <property type="entry name" value="Choline_bind_1"/>
    <property type="match status" value="4"/>
</dbReference>
<feature type="compositionally biased region" description="Gly residues" evidence="3">
    <location>
        <begin position="366"/>
        <end position="377"/>
    </location>
</feature>
<evidence type="ECO:0000256" key="1">
    <source>
        <dbReference type="ARBA" id="ARBA00022737"/>
    </source>
</evidence>
<dbReference type="InterPro" id="IPR003343">
    <property type="entry name" value="Big_2"/>
</dbReference>
<evidence type="ECO:0000256" key="2">
    <source>
        <dbReference type="PROSITE-ProRule" id="PRU00591"/>
    </source>
</evidence>
<proteinExistence type="predicted"/>
<reference evidence="6" key="1">
    <citation type="submission" date="2022-03" db="EMBL/GenBank/DDBJ databases">
        <title>First case of bacteraemia caused by Dielma fastidiosa in a patient hospitalised with diverticulitis.</title>
        <authorList>
            <person name="Forman-Ankjaer B."/>
            <person name="Hvid-Jensen F."/>
            <person name="Kobel C.M."/>
            <person name="Greve T."/>
        </authorList>
    </citation>
    <scope>NUCLEOTIDE SEQUENCE</scope>
    <source>
        <strain evidence="6">AUH_DF_2021</strain>
    </source>
</reference>
<gene>
    <name evidence="6" type="ORF">MQE39_02425</name>
</gene>
<dbReference type="RefSeq" id="WP_320882956.1">
    <property type="nucleotide sequence ID" value="NZ_BAABZA010000001.1"/>
</dbReference>
<dbReference type="InterPro" id="IPR018337">
    <property type="entry name" value="Cell_wall/Cho-bd_repeat"/>
</dbReference>
<accession>A0AB35UJG9</accession>
<keyword evidence="1" id="KW-0677">Repeat</keyword>
<dbReference type="SUPFAM" id="SSF49373">
    <property type="entry name" value="Invasin/intimin cell-adhesion fragments"/>
    <property type="match status" value="2"/>
</dbReference>
<organism evidence="6 7">
    <name type="scientific">Dielma fastidiosa</name>
    <dbReference type="NCBI Taxonomy" id="1034346"/>
    <lineage>
        <taxon>Bacteria</taxon>
        <taxon>Bacillati</taxon>
        <taxon>Bacillota</taxon>
        <taxon>Erysipelotrichia</taxon>
        <taxon>Erysipelotrichales</taxon>
        <taxon>Erysipelotrichaceae</taxon>
        <taxon>Dielma</taxon>
    </lineage>
</organism>
<dbReference type="InterPro" id="IPR008964">
    <property type="entry name" value="Invasin/intimin_cell_adhesion"/>
</dbReference>
<keyword evidence="4" id="KW-0732">Signal</keyword>
<dbReference type="AlphaFoldDB" id="A0AB35UJG9"/>
<dbReference type="Gene3D" id="2.10.270.10">
    <property type="entry name" value="Cholin Binding"/>
    <property type="match status" value="1"/>
</dbReference>
<feature type="domain" description="BIG2" evidence="5">
    <location>
        <begin position="380"/>
        <end position="456"/>
    </location>
</feature>
<protein>
    <submittedName>
        <fullName evidence="6">Ig-like domain-containing protein</fullName>
    </submittedName>
</protein>